<sequence>MKLALIFWAVTGSSMSVFAGLVMLFQVQVEMVVAGPGVISPGVISPGASLLGEGGRGRQKKESCNQFPDFCIPKPREPADLSTGQLLNSCFSSNLALLGGMGRVQILNNHPYLIHSHGNTTSLLRHTGLQDQTNPYIDVIDQLDTIYHLLTIQPLPFLLPPMVHGIKRFPQDHAPKCIAATIS</sequence>
<organism evidence="1 2">
    <name type="scientific">Vitis vinifera</name>
    <name type="common">Grape</name>
    <dbReference type="NCBI Taxonomy" id="29760"/>
    <lineage>
        <taxon>Eukaryota</taxon>
        <taxon>Viridiplantae</taxon>
        <taxon>Streptophyta</taxon>
        <taxon>Embryophyta</taxon>
        <taxon>Tracheophyta</taxon>
        <taxon>Spermatophyta</taxon>
        <taxon>Magnoliopsida</taxon>
        <taxon>eudicotyledons</taxon>
        <taxon>Gunneridae</taxon>
        <taxon>Pentapetalae</taxon>
        <taxon>rosids</taxon>
        <taxon>Vitales</taxon>
        <taxon>Vitaceae</taxon>
        <taxon>Viteae</taxon>
        <taxon>Vitis</taxon>
    </lineage>
</organism>
<dbReference type="Proteomes" id="UP000288805">
    <property type="component" value="Unassembled WGS sequence"/>
</dbReference>
<accession>A0A438H5C1</accession>
<evidence type="ECO:0000313" key="1">
    <source>
        <dbReference type="EMBL" id="RVW79698.1"/>
    </source>
</evidence>
<name>A0A438H5C1_VITVI</name>
<dbReference type="AlphaFoldDB" id="A0A438H5C1"/>
<dbReference type="EMBL" id="QGNW01000276">
    <property type="protein sequence ID" value="RVW79698.1"/>
    <property type="molecule type" value="Genomic_DNA"/>
</dbReference>
<proteinExistence type="predicted"/>
<comment type="caution">
    <text evidence="1">The sequence shown here is derived from an EMBL/GenBank/DDBJ whole genome shotgun (WGS) entry which is preliminary data.</text>
</comment>
<evidence type="ECO:0000313" key="2">
    <source>
        <dbReference type="Proteomes" id="UP000288805"/>
    </source>
</evidence>
<protein>
    <submittedName>
        <fullName evidence="1">Uncharacterized protein</fullName>
    </submittedName>
</protein>
<gene>
    <name evidence="1" type="ORF">CK203_042415</name>
</gene>
<reference evidence="1 2" key="1">
    <citation type="journal article" date="2018" name="PLoS Genet.">
        <title>Population sequencing reveals clonal diversity and ancestral inbreeding in the grapevine cultivar Chardonnay.</title>
        <authorList>
            <person name="Roach M.J."/>
            <person name="Johnson D.L."/>
            <person name="Bohlmann J."/>
            <person name="van Vuuren H.J."/>
            <person name="Jones S.J."/>
            <person name="Pretorius I.S."/>
            <person name="Schmidt S.A."/>
            <person name="Borneman A.R."/>
        </authorList>
    </citation>
    <scope>NUCLEOTIDE SEQUENCE [LARGE SCALE GENOMIC DNA]</scope>
    <source>
        <strain evidence="2">cv. Chardonnay</strain>
        <tissue evidence="1">Leaf</tissue>
    </source>
</reference>